<keyword evidence="10" id="KW-1185">Reference proteome</keyword>
<dbReference type="HAMAP" id="MF_00009">
    <property type="entry name" value="Endoribonucl_YbeY"/>
    <property type="match status" value="1"/>
</dbReference>
<evidence type="ECO:0000256" key="8">
    <source>
        <dbReference type="SAM" id="MobiDB-lite"/>
    </source>
</evidence>
<evidence type="ECO:0000313" key="10">
    <source>
        <dbReference type="Proteomes" id="UP000756860"/>
    </source>
</evidence>
<evidence type="ECO:0000256" key="1">
    <source>
        <dbReference type="ARBA" id="ARBA00010875"/>
    </source>
</evidence>
<gene>
    <name evidence="7 9" type="primary">ybeY</name>
    <name evidence="9" type="ORF">KI810_10585</name>
</gene>
<evidence type="ECO:0000256" key="7">
    <source>
        <dbReference type="HAMAP-Rule" id="MF_00009"/>
    </source>
</evidence>
<keyword evidence="4 7" id="KW-0255">Endonuclease</keyword>
<dbReference type="InterPro" id="IPR023091">
    <property type="entry name" value="MetalPrtase_cat_dom_sf_prd"/>
</dbReference>
<dbReference type="Pfam" id="PF02130">
    <property type="entry name" value="YbeY"/>
    <property type="match status" value="1"/>
</dbReference>
<dbReference type="PANTHER" id="PTHR46986">
    <property type="entry name" value="ENDORIBONUCLEASE YBEY, CHLOROPLASTIC"/>
    <property type="match status" value="1"/>
</dbReference>
<dbReference type="Proteomes" id="UP000756860">
    <property type="component" value="Unassembled WGS sequence"/>
</dbReference>
<sequence>MGSPRASTGYWVPSTTTASTTRSRHTRKKPREGKRPLKIAIENRQRRHPVSIRNLRKVAERILSALGLPTSELSVVIVGDRSIRILNREYLGRDKATNVISFSMQEGEFGGVSPEVLGDVAISADTCAREAAEGDISFTARLCFLLLHGILHLAGYDHERSGEAEARRMEKKERELFAMLEGEGLTEFM</sequence>
<comment type="caution">
    <text evidence="9">The sequence shown here is derived from an EMBL/GenBank/DDBJ whole genome shotgun (WGS) entry which is preliminary data.</text>
</comment>
<feature type="compositionally biased region" description="Basic residues" evidence="8">
    <location>
        <begin position="22"/>
        <end position="32"/>
    </location>
</feature>
<evidence type="ECO:0000256" key="2">
    <source>
        <dbReference type="ARBA" id="ARBA00022722"/>
    </source>
</evidence>
<dbReference type="SUPFAM" id="SSF55486">
    <property type="entry name" value="Metalloproteases ('zincins'), catalytic domain"/>
    <property type="match status" value="1"/>
</dbReference>
<dbReference type="Gene3D" id="3.40.390.30">
    <property type="entry name" value="Metalloproteases ('zincins'), catalytic domain"/>
    <property type="match status" value="1"/>
</dbReference>
<evidence type="ECO:0000256" key="6">
    <source>
        <dbReference type="ARBA" id="ARBA00022833"/>
    </source>
</evidence>
<comment type="function">
    <text evidence="7">Single strand-specific metallo-endoribonuclease involved in late-stage 70S ribosome quality control and in maturation of the 3' terminus of the 16S rRNA.</text>
</comment>
<keyword evidence="7" id="KW-0698">rRNA processing</keyword>
<reference evidence="9 10" key="1">
    <citation type="submission" date="2021-05" db="EMBL/GenBank/DDBJ databases">
        <title>The draft genome of Geobacter luticola JCM 17780.</title>
        <authorList>
            <person name="Xu Z."/>
            <person name="Masuda Y."/>
            <person name="Itoh H."/>
            <person name="Senoo K."/>
        </authorList>
    </citation>
    <scope>NUCLEOTIDE SEQUENCE [LARGE SCALE GENOMIC DNA]</scope>
    <source>
        <strain evidence="9 10">JCM 17780</strain>
    </source>
</reference>
<dbReference type="NCBIfam" id="TIGR00043">
    <property type="entry name" value="rRNA maturation RNase YbeY"/>
    <property type="match status" value="1"/>
</dbReference>
<feature type="binding site" evidence="7">
    <location>
        <position position="152"/>
    </location>
    <ligand>
        <name>Zn(2+)</name>
        <dbReference type="ChEBI" id="CHEBI:29105"/>
        <note>catalytic</note>
    </ligand>
</feature>
<feature type="region of interest" description="Disordered" evidence="8">
    <location>
        <begin position="1"/>
        <end position="35"/>
    </location>
</feature>
<dbReference type="InterPro" id="IPR002036">
    <property type="entry name" value="YbeY"/>
</dbReference>
<keyword evidence="3 7" id="KW-0479">Metal-binding</keyword>
<keyword evidence="7" id="KW-0963">Cytoplasm</keyword>
<organism evidence="9 10">
    <name type="scientific">Geomobilimonas luticola</name>
    <dbReference type="NCBI Taxonomy" id="1114878"/>
    <lineage>
        <taxon>Bacteria</taxon>
        <taxon>Pseudomonadati</taxon>
        <taxon>Thermodesulfobacteriota</taxon>
        <taxon>Desulfuromonadia</taxon>
        <taxon>Geobacterales</taxon>
        <taxon>Geobacteraceae</taxon>
        <taxon>Geomobilimonas</taxon>
    </lineage>
</organism>
<comment type="subcellular location">
    <subcellularLocation>
        <location evidence="7">Cytoplasm</location>
    </subcellularLocation>
</comment>
<dbReference type="InterPro" id="IPR020549">
    <property type="entry name" value="YbeY_CS"/>
</dbReference>
<feature type="binding site" evidence="7">
    <location>
        <position position="148"/>
    </location>
    <ligand>
        <name>Zn(2+)</name>
        <dbReference type="ChEBI" id="CHEBI:29105"/>
        <note>catalytic</note>
    </ligand>
</feature>
<keyword evidence="6 7" id="KW-0862">Zinc</keyword>
<dbReference type="PANTHER" id="PTHR46986:SF1">
    <property type="entry name" value="ENDORIBONUCLEASE YBEY, CHLOROPLASTIC"/>
    <property type="match status" value="1"/>
</dbReference>
<feature type="binding site" evidence="7">
    <location>
        <position position="158"/>
    </location>
    <ligand>
        <name>Zn(2+)</name>
        <dbReference type="ChEBI" id="CHEBI:29105"/>
        <note>catalytic</note>
    </ligand>
</feature>
<keyword evidence="2 7" id="KW-0540">Nuclease</keyword>
<keyword evidence="5 7" id="KW-0378">Hydrolase</keyword>
<protein>
    <recommendedName>
        <fullName evidence="7">Endoribonuclease YbeY</fullName>
        <ecNumber evidence="7">3.1.-.-</ecNumber>
    </recommendedName>
</protein>
<dbReference type="PROSITE" id="PS01306">
    <property type="entry name" value="UPF0054"/>
    <property type="match status" value="1"/>
</dbReference>
<name>A0ABS5SHH6_9BACT</name>
<evidence type="ECO:0000256" key="5">
    <source>
        <dbReference type="ARBA" id="ARBA00022801"/>
    </source>
</evidence>
<accession>A0ABS5SHH6</accession>
<evidence type="ECO:0000313" key="9">
    <source>
        <dbReference type="EMBL" id="MBT0653502.1"/>
    </source>
</evidence>
<dbReference type="EC" id="3.1.-.-" evidence="7"/>
<evidence type="ECO:0000256" key="4">
    <source>
        <dbReference type="ARBA" id="ARBA00022759"/>
    </source>
</evidence>
<comment type="similarity">
    <text evidence="1 7">Belongs to the endoribonuclease YbeY family.</text>
</comment>
<dbReference type="EMBL" id="JAHCVK010000004">
    <property type="protein sequence ID" value="MBT0653502.1"/>
    <property type="molecule type" value="Genomic_DNA"/>
</dbReference>
<evidence type="ECO:0000256" key="3">
    <source>
        <dbReference type="ARBA" id="ARBA00022723"/>
    </source>
</evidence>
<proteinExistence type="inferred from homology"/>
<keyword evidence="7" id="KW-0690">Ribosome biogenesis</keyword>
<comment type="cofactor">
    <cofactor evidence="7">
        <name>Zn(2+)</name>
        <dbReference type="ChEBI" id="CHEBI:29105"/>
    </cofactor>
    <text evidence="7">Binds 1 zinc ion.</text>
</comment>